<evidence type="ECO:0000256" key="3">
    <source>
        <dbReference type="SAM" id="MobiDB-lite"/>
    </source>
</evidence>
<feature type="compositionally biased region" description="Low complexity" evidence="3">
    <location>
        <begin position="70"/>
        <end position="85"/>
    </location>
</feature>
<dbReference type="STRING" id="7918.ENSLOCP00000007792"/>
<dbReference type="EMBL" id="AHAT01005173">
    <property type="status" value="NOT_ANNOTATED_CDS"/>
    <property type="molecule type" value="Genomic_DNA"/>
</dbReference>
<feature type="domain" description="Coiled coil protein 74 C-terminal" evidence="5">
    <location>
        <begin position="163"/>
        <end position="286"/>
    </location>
</feature>
<dbReference type="Pfam" id="PF14917">
    <property type="entry name" value="CCDC74_C"/>
    <property type="match status" value="1"/>
</dbReference>
<feature type="domain" description="CCDC92/74 N-terminal" evidence="4">
    <location>
        <begin position="7"/>
        <end position="59"/>
    </location>
</feature>
<name>W5MHD3_LEPOC</name>
<dbReference type="GeneTree" id="ENSGT00940000167368"/>
<proteinExistence type="predicted"/>
<evidence type="ECO:0000259" key="5">
    <source>
        <dbReference type="Pfam" id="PF14917"/>
    </source>
</evidence>
<organism evidence="6 7">
    <name type="scientific">Lepisosteus oculatus</name>
    <name type="common">Spotted gar</name>
    <dbReference type="NCBI Taxonomy" id="7918"/>
    <lineage>
        <taxon>Eukaryota</taxon>
        <taxon>Metazoa</taxon>
        <taxon>Chordata</taxon>
        <taxon>Craniata</taxon>
        <taxon>Vertebrata</taxon>
        <taxon>Euteleostomi</taxon>
        <taxon>Actinopterygii</taxon>
        <taxon>Neopterygii</taxon>
        <taxon>Holostei</taxon>
        <taxon>Semionotiformes</taxon>
        <taxon>Lepisosteidae</taxon>
        <taxon>Lepisosteus</taxon>
    </lineage>
</organism>
<dbReference type="AlphaFoldDB" id="W5MHD3"/>
<dbReference type="PANTHER" id="PTHR14882">
    <property type="entry name" value="COILED-COIL DOMAIN-CONTAINING 74A"/>
    <property type="match status" value="1"/>
</dbReference>
<evidence type="ECO:0000256" key="2">
    <source>
        <dbReference type="SAM" id="Coils"/>
    </source>
</evidence>
<evidence type="ECO:0000313" key="7">
    <source>
        <dbReference type="Proteomes" id="UP000018468"/>
    </source>
</evidence>
<dbReference type="Pfam" id="PF14916">
    <property type="entry name" value="CCDC92"/>
    <property type="match status" value="1"/>
</dbReference>
<reference evidence="6" key="2">
    <citation type="submission" date="2025-08" db="UniProtKB">
        <authorList>
            <consortium name="Ensembl"/>
        </authorList>
    </citation>
    <scope>IDENTIFICATION</scope>
</reference>
<dbReference type="OMA" id="HKNKRIP"/>
<dbReference type="HOGENOM" id="CLU_986818_0_0_1"/>
<feature type="coiled-coil region" evidence="2">
    <location>
        <begin position="20"/>
        <end position="47"/>
    </location>
</feature>
<dbReference type="eggNOG" id="ENOG502S0SP">
    <property type="taxonomic scope" value="Eukaryota"/>
</dbReference>
<dbReference type="InterPro" id="IPR029422">
    <property type="entry name" value="CCDC74_C"/>
</dbReference>
<protein>
    <submittedName>
        <fullName evidence="6">Si:ch211-222n4.2</fullName>
    </submittedName>
</protein>
<keyword evidence="1 2" id="KW-0175">Coiled coil</keyword>
<dbReference type="Ensembl" id="ENSLOCT00000007801.1">
    <property type="protein sequence ID" value="ENSLOCP00000007792.1"/>
    <property type="gene ID" value="ENSLOCG00000006453.1"/>
</dbReference>
<dbReference type="Proteomes" id="UP000018468">
    <property type="component" value="Linkage group LG20"/>
</dbReference>
<dbReference type="Bgee" id="ENSLOCG00000006453">
    <property type="expression patterns" value="Expressed in testis and 13 other cell types or tissues"/>
</dbReference>
<keyword evidence="7" id="KW-1185">Reference proteome</keyword>
<evidence type="ECO:0000256" key="1">
    <source>
        <dbReference type="ARBA" id="ARBA00023054"/>
    </source>
</evidence>
<reference evidence="7" key="1">
    <citation type="submission" date="2011-12" db="EMBL/GenBank/DDBJ databases">
        <title>The Draft Genome of Lepisosteus oculatus.</title>
        <authorList>
            <consortium name="The Broad Institute Genome Assembly &amp; Analysis Group"/>
            <consortium name="Computational R&amp;D Group"/>
            <consortium name="and Sequencing Platform"/>
            <person name="Di Palma F."/>
            <person name="Alfoldi J."/>
            <person name="Johnson J."/>
            <person name="Berlin A."/>
            <person name="Gnerre S."/>
            <person name="Jaffe D."/>
            <person name="MacCallum I."/>
            <person name="Young S."/>
            <person name="Walker B.J."/>
            <person name="Lander E.S."/>
            <person name="Lindblad-Toh K."/>
        </authorList>
    </citation>
    <scope>NUCLEOTIDE SEQUENCE [LARGE SCALE GENOMIC DNA]</scope>
</reference>
<sequence>GMESEPRRVTALERDLQFLQQQHTETLGKLHAEIEQLRRENKVTDLQYKLIMEPKQSRKGKTANHSNFLRSSGRSSTTSSASQSGHRLSQQPSGEWDFKTALLEPHGWHPVLLIFSVQHCNNTDSGTGSGGENEVACDAAACPEQDLKGGLITSLQPLRILSSPLQPPRAPTLQECEVIIRQLYNANSLQSQELLHLKSVLKDIILNNNKITPETYILTKAYLTGTSRVPSLVEGSKCFSFHCARPDAQPSAAERVMLPALKQSLGTSFAERQKRTQAMQKNRLRKVVN</sequence>
<dbReference type="InterPro" id="IPR039496">
    <property type="entry name" value="CCDC92/74_N"/>
</dbReference>
<accession>W5MHD3</accession>
<feature type="region of interest" description="Disordered" evidence="3">
    <location>
        <begin position="54"/>
        <end position="93"/>
    </location>
</feature>
<dbReference type="InParanoid" id="W5MHD3"/>
<evidence type="ECO:0000259" key="4">
    <source>
        <dbReference type="Pfam" id="PF14916"/>
    </source>
</evidence>
<reference evidence="6" key="3">
    <citation type="submission" date="2025-09" db="UniProtKB">
        <authorList>
            <consortium name="Ensembl"/>
        </authorList>
    </citation>
    <scope>IDENTIFICATION</scope>
</reference>
<dbReference type="InterPro" id="IPR040370">
    <property type="entry name" value="CCDC74A/CCDC74B/CCDC92"/>
</dbReference>
<evidence type="ECO:0000313" key="6">
    <source>
        <dbReference type="Ensembl" id="ENSLOCP00000007792.1"/>
    </source>
</evidence>
<dbReference type="FunCoup" id="W5MHD3">
    <property type="interactions" value="180"/>
</dbReference>
<dbReference type="PANTHER" id="PTHR14882:SF5">
    <property type="entry name" value="COILED-COIL DOMAIN CONTAINING 74A"/>
    <property type="match status" value="1"/>
</dbReference>